<evidence type="ECO:0000256" key="12">
    <source>
        <dbReference type="SAM" id="Phobius"/>
    </source>
</evidence>
<dbReference type="InterPro" id="IPR004358">
    <property type="entry name" value="Sig_transdc_His_kin-like_C"/>
</dbReference>
<dbReference type="InterPro" id="IPR005467">
    <property type="entry name" value="His_kinase_dom"/>
</dbReference>
<dbReference type="EC" id="2.7.13.3" evidence="3"/>
<feature type="transmembrane region" description="Helical" evidence="12">
    <location>
        <begin position="267"/>
        <end position="292"/>
    </location>
</feature>
<dbReference type="Proteomes" id="UP000283387">
    <property type="component" value="Unassembled WGS sequence"/>
</dbReference>
<keyword evidence="10" id="KW-0902">Two-component regulatory system</keyword>
<dbReference type="GO" id="GO:0004721">
    <property type="term" value="F:phosphoprotein phosphatase activity"/>
    <property type="evidence" value="ECO:0007669"/>
    <property type="project" value="TreeGrafter"/>
</dbReference>
<keyword evidence="5" id="KW-0597">Phosphoprotein</keyword>
<evidence type="ECO:0000256" key="3">
    <source>
        <dbReference type="ARBA" id="ARBA00012438"/>
    </source>
</evidence>
<dbReference type="SUPFAM" id="SSF55874">
    <property type="entry name" value="ATPase domain of HSP90 chaperone/DNA topoisomerase II/histidine kinase"/>
    <property type="match status" value="1"/>
</dbReference>
<dbReference type="CDD" id="cd00082">
    <property type="entry name" value="HisKA"/>
    <property type="match status" value="1"/>
</dbReference>
<evidence type="ECO:0000256" key="7">
    <source>
        <dbReference type="ARBA" id="ARBA00022741"/>
    </source>
</evidence>
<dbReference type="GO" id="GO:0000155">
    <property type="term" value="F:phosphorelay sensor kinase activity"/>
    <property type="evidence" value="ECO:0007669"/>
    <property type="project" value="InterPro"/>
</dbReference>
<evidence type="ECO:0000256" key="11">
    <source>
        <dbReference type="ARBA" id="ARBA00023136"/>
    </source>
</evidence>
<evidence type="ECO:0000256" key="1">
    <source>
        <dbReference type="ARBA" id="ARBA00000085"/>
    </source>
</evidence>
<comment type="caution">
    <text evidence="14">The sequence shown here is derived from an EMBL/GenBank/DDBJ whole genome shotgun (WGS) entry which is preliminary data.</text>
</comment>
<feature type="domain" description="Histidine kinase" evidence="13">
    <location>
        <begin position="307"/>
        <end position="526"/>
    </location>
</feature>
<dbReference type="AlphaFoldDB" id="A0A419W7T5"/>
<dbReference type="GO" id="GO:0005524">
    <property type="term" value="F:ATP binding"/>
    <property type="evidence" value="ECO:0007669"/>
    <property type="project" value="UniProtKB-KW"/>
</dbReference>
<keyword evidence="12" id="KW-0812">Transmembrane</keyword>
<dbReference type="PROSITE" id="PS50109">
    <property type="entry name" value="HIS_KIN"/>
    <property type="match status" value="1"/>
</dbReference>
<dbReference type="RefSeq" id="WP_120272809.1">
    <property type="nucleotide sequence ID" value="NZ_RAPN01000001.1"/>
</dbReference>
<dbReference type="Gene3D" id="1.10.287.130">
    <property type="match status" value="1"/>
</dbReference>
<dbReference type="GO" id="GO:0016036">
    <property type="term" value="P:cellular response to phosphate starvation"/>
    <property type="evidence" value="ECO:0007669"/>
    <property type="project" value="TreeGrafter"/>
</dbReference>
<comment type="subcellular location">
    <subcellularLocation>
        <location evidence="2">Cell membrane</location>
    </subcellularLocation>
</comment>
<evidence type="ECO:0000256" key="10">
    <source>
        <dbReference type="ARBA" id="ARBA00023012"/>
    </source>
</evidence>
<reference evidence="14 15" key="1">
    <citation type="submission" date="2018-09" db="EMBL/GenBank/DDBJ databases">
        <title>Genomic Encyclopedia of Archaeal and Bacterial Type Strains, Phase II (KMG-II): from individual species to whole genera.</title>
        <authorList>
            <person name="Goeker M."/>
        </authorList>
    </citation>
    <scope>NUCLEOTIDE SEQUENCE [LARGE SCALE GENOMIC DNA]</scope>
    <source>
        <strain evidence="14 15">DSM 27148</strain>
    </source>
</reference>
<dbReference type="InterPro" id="IPR003594">
    <property type="entry name" value="HATPase_dom"/>
</dbReference>
<name>A0A419W7T5_9BACT</name>
<evidence type="ECO:0000256" key="2">
    <source>
        <dbReference type="ARBA" id="ARBA00004236"/>
    </source>
</evidence>
<keyword evidence="9" id="KW-0067">ATP-binding</keyword>
<dbReference type="PRINTS" id="PR00344">
    <property type="entry name" value="BCTRLSENSOR"/>
</dbReference>
<dbReference type="InterPro" id="IPR036890">
    <property type="entry name" value="HATPase_C_sf"/>
</dbReference>
<proteinExistence type="predicted"/>
<evidence type="ECO:0000256" key="6">
    <source>
        <dbReference type="ARBA" id="ARBA00022679"/>
    </source>
</evidence>
<dbReference type="GO" id="GO:0005886">
    <property type="term" value="C:plasma membrane"/>
    <property type="evidence" value="ECO:0007669"/>
    <property type="project" value="UniProtKB-SubCell"/>
</dbReference>
<evidence type="ECO:0000256" key="9">
    <source>
        <dbReference type="ARBA" id="ARBA00022840"/>
    </source>
</evidence>
<dbReference type="InterPro" id="IPR050351">
    <property type="entry name" value="BphY/WalK/GraS-like"/>
</dbReference>
<dbReference type="OrthoDB" id="1933776at2"/>
<dbReference type="PANTHER" id="PTHR45453">
    <property type="entry name" value="PHOSPHATE REGULON SENSOR PROTEIN PHOR"/>
    <property type="match status" value="1"/>
</dbReference>
<keyword evidence="8 14" id="KW-0418">Kinase</keyword>
<organism evidence="14 15">
    <name type="scientific">Mangrovibacterium diazotrophicum</name>
    <dbReference type="NCBI Taxonomy" id="1261403"/>
    <lineage>
        <taxon>Bacteria</taxon>
        <taxon>Pseudomonadati</taxon>
        <taxon>Bacteroidota</taxon>
        <taxon>Bacteroidia</taxon>
        <taxon>Marinilabiliales</taxon>
        <taxon>Prolixibacteraceae</taxon>
        <taxon>Mangrovibacterium</taxon>
    </lineage>
</organism>
<dbReference type="CDD" id="cd00075">
    <property type="entry name" value="HATPase"/>
    <property type="match status" value="1"/>
</dbReference>
<evidence type="ECO:0000256" key="5">
    <source>
        <dbReference type="ARBA" id="ARBA00022553"/>
    </source>
</evidence>
<evidence type="ECO:0000313" key="15">
    <source>
        <dbReference type="Proteomes" id="UP000283387"/>
    </source>
</evidence>
<evidence type="ECO:0000256" key="8">
    <source>
        <dbReference type="ARBA" id="ARBA00022777"/>
    </source>
</evidence>
<protein>
    <recommendedName>
        <fullName evidence="3">histidine kinase</fullName>
        <ecNumber evidence="3">2.7.13.3</ecNumber>
    </recommendedName>
</protein>
<sequence>MSKKIIISLIVLMALVMTSLILVQSNSIKKAFDIREEQFDQTVGRALRRVIDRMEREEMSRLNSTYSSQSSGSSLFPNMGRNGNFVPQNKKQGEVSFSRKFYQRNGASAIYQEELTFSYSDSVVDLNNERGRPGEFPSAFDMFHDYDSYFIQEYERKLDERAEALRIIQNQRFFAELPLTERINQQQLEHALQSELEDNGIDLDFKYAVKSYPLAKEQFVFGDKDYNPGTRKEYKDVLFPRDIGELKPNYLRIYFPKRDTFLLKATGFMVIPTAILTFMLIAIFVYTILIILKQKKLSIIKNDFINNMTHELKTPISTISLASQMLHDNSVSNTPRTIEHISNVILQESKRLSFQVEKVLQMAIFNEGRLKLKFKEFHFNDLVSNVIINFELRVKNKGGKLDAELLAGQDLIKGDEVHITNVIFNLLDNAVKYSKGEPAISIKTENKGNNLLVSVKDNGIGIPKEHLDQIFERFFRVPTGNVHDVKGFGLGLSYVKKIIDSHQGKIKVESVVNKGTKFILYFPLNMKENGNKSKTFIGRRR</sequence>
<keyword evidence="15" id="KW-1185">Reference proteome</keyword>
<dbReference type="EMBL" id="RAPN01000001">
    <property type="protein sequence ID" value="RKD91518.1"/>
    <property type="molecule type" value="Genomic_DNA"/>
</dbReference>
<dbReference type="PANTHER" id="PTHR45453:SF1">
    <property type="entry name" value="PHOSPHATE REGULON SENSOR PROTEIN PHOR"/>
    <property type="match status" value="1"/>
</dbReference>
<evidence type="ECO:0000259" key="13">
    <source>
        <dbReference type="PROSITE" id="PS50109"/>
    </source>
</evidence>
<dbReference type="Gene3D" id="3.30.565.10">
    <property type="entry name" value="Histidine kinase-like ATPase, C-terminal domain"/>
    <property type="match status" value="1"/>
</dbReference>
<accession>A0A419W7T5</accession>
<keyword evidence="12" id="KW-1133">Transmembrane helix</keyword>
<dbReference type="FunFam" id="3.30.565.10:FF:000023">
    <property type="entry name" value="PAS domain-containing sensor histidine kinase"/>
    <property type="match status" value="1"/>
</dbReference>
<dbReference type="SUPFAM" id="SSF47384">
    <property type="entry name" value="Homodimeric domain of signal transducing histidine kinase"/>
    <property type="match status" value="1"/>
</dbReference>
<keyword evidence="11 12" id="KW-0472">Membrane</keyword>
<dbReference type="Pfam" id="PF00512">
    <property type="entry name" value="HisKA"/>
    <property type="match status" value="1"/>
</dbReference>
<gene>
    <name evidence="14" type="ORF">BC643_1874</name>
</gene>
<evidence type="ECO:0000313" key="14">
    <source>
        <dbReference type="EMBL" id="RKD91518.1"/>
    </source>
</evidence>
<keyword evidence="4" id="KW-1003">Cell membrane</keyword>
<keyword evidence="7" id="KW-0547">Nucleotide-binding</keyword>
<evidence type="ECO:0000256" key="4">
    <source>
        <dbReference type="ARBA" id="ARBA00022475"/>
    </source>
</evidence>
<dbReference type="Pfam" id="PF02518">
    <property type="entry name" value="HATPase_c"/>
    <property type="match status" value="1"/>
</dbReference>
<dbReference type="SMART" id="SM00388">
    <property type="entry name" value="HisKA"/>
    <property type="match status" value="1"/>
</dbReference>
<dbReference type="SMART" id="SM00387">
    <property type="entry name" value="HATPase_c"/>
    <property type="match status" value="1"/>
</dbReference>
<dbReference type="InterPro" id="IPR003661">
    <property type="entry name" value="HisK_dim/P_dom"/>
</dbReference>
<comment type="catalytic activity">
    <reaction evidence="1">
        <text>ATP + protein L-histidine = ADP + protein N-phospho-L-histidine.</text>
        <dbReference type="EC" id="2.7.13.3"/>
    </reaction>
</comment>
<keyword evidence="6" id="KW-0808">Transferase</keyword>
<dbReference type="InterPro" id="IPR036097">
    <property type="entry name" value="HisK_dim/P_sf"/>
</dbReference>